<evidence type="ECO:0000259" key="1">
    <source>
        <dbReference type="Pfam" id="PF06114"/>
    </source>
</evidence>
<dbReference type="InterPro" id="IPR010359">
    <property type="entry name" value="IrrE_HExxH"/>
</dbReference>
<evidence type="ECO:0000313" key="3">
    <source>
        <dbReference type="EMBL" id="TRW28059.1"/>
    </source>
</evidence>
<name>A0A552VCB1_9FIRM</name>
<dbReference type="Gene3D" id="1.10.10.2910">
    <property type="match status" value="1"/>
</dbReference>
<comment type="caution">
    <text evidence="3">The sequence shown here is derived from an EMBL/GenBank/DDBJ whole genome shotgun (WGS) entry which is preliminary data.</text>
</comment>
<dbReference type="GO" id="GO:0003697">
    <property type="term" value="F:single-stranded DNA binding"/>
    <property type="evidence" value="ECO:0007669"/>
    <property type="project" value="InterPro"/>
</dbReference>
<evidence type="ECO:0000259" key="2">
    <source>
        <dbReference type="Pfam" id="PF08401"/>
    </source>
</evidence>
<reference evidence="3 4" key="1">
    <citation type="submission" date="2019-07" db="EMBL/GenBank/DDBJ databases">
        <title>Criibacterium bergeronii gen. nov., sp. nov. isolated from human clinical samples.</title>
        <authorList>
            <person name="Maheux A.F."/>
            <person name="Boudreau D.K."/>
            <person name="Berube E."/>
            <person name="Brodeur S."/>
            <person name="Bernard K.A."/>
            <person name="Abed J.Y."/>
            <person name="Ducrey E."/>
            <person name="Guay E.F."/>
            <person name="Raymond F."/>
            <person name="Corbeil J."/>
            <person name="Domingo M.-C."/>
            <person name="Roy P.H."/>
            <person name="Boissinot M."/>
            <person name="Tocheva E.I."/>
            <person name="Omar R.F."/>
        </authorList>
    </citation>
    <scope>NUCLEOTIDE SEQUENCE [LARGE SCALE GENOMIC DNA]</scope>
    <source>
        <strain evidence="3 4">CCRI-24246</strain>
    </source>
</reference>
<dbReference type="AlphaFoldDB" id="A0A552VCB1"/>
<accession>A0A552VCB1</accession>
<dbReference type="EMBL" id="VJXW01000003">
    <property type="protein sequence ID" value="TRW28059.1"/>
    <property type="molecule type" value="Genomic_DNA"/>
</dbReference>
<dbReference type="Proteomes" id="UP000319424">
    <property type="component" value="Unassembled WGS sequence"/>
</dbReference>
<proteinExistence type="predicted"/>
<organism evidence="3 4">
    <name type="scientific">Criibacterium bergeronii</name>
    <dbReference type="NCBI Taxonomy" id="1871336"/>
    <lineage>
        <taxon>Bacteria</taxon>
        <taxon>Bacillati</taxon>
        <taxon>Bacillota</taxon>
        <taxon>Clostridia</taxon>
        <taxon>Peptostreptococcales</taxon>
        <taxon>Filifactoraceae</taxon>
        <taxon>Criibacterium</taxon>
    </lineage>
</organism>
<dbReference type="Pfam" id="PF08401">
    <property type="entry name" value="ArdcN"/>
    <property type="match status" value="1"/>
</dbReference>
<feature type="domain" description="N-terminal" evidence="2">
    <location>
        <begin position="44"/>
        <end position="161"/>
    </location>
</feature>
<dbReference type="InterPro" id="IPR013610">
    <property type="entry name" value="ArdC_N"/>
</dbReference>
<protein>
    <submittedName>
        <fullName evidence="3">ImmA/IrrE family metallo-endopeptidase</fullName>
    </submittedName>
</protein>
<gene>
    <name evidence="3" type="ORF">FL857_03445</name>
</gene>
<dbReference type="Pfam" id="PF06114">
    <property type="entry name" value="Peptidase_M78"/>
    <property type="match status" value="1"/>
</dbReference>
<evidence type="ECO:0000313" key="4">
    <source>
        <dbReference type="Proteomes" id="UP000319424"/>
    </source>
</evidence>
<sequence length="387" mass="45493">MRTVNLIVNITRRLWLTFFYLEDFMAYSNKYNKEEYIEKKKEEIDKLESILKDGVKEVFSSGKWKEFLDTMSKFYNYSPRNCMLIKRQLPTASLVASFREWNKEFERTVNKGEKALYILAPIQKKYNQIVKDADGKPLKDENGYDLTKEVKRIAFKSVPVFDISQTSGKELPTIALKLEKDFEDKDKYNAFLRGLIQLAPVPVSFEQFKSNADGYYSPTEQKIVVQKDLSEYQKIGTLIHEMAHSMLHNPKLNKDISKLTNQDMEVQAESLAYIVCKHFGIDTSQYSFGYVASWSKNEKNLEEKFSKVLNPVKELASEIITKMEDNFEHNLEKVKLQNKYMQVYQDERLSDYEKHLIYLNAIKGIDTSYYDDYDKSYINEAYDCMEL</sequence>
<dbReference type="OrthoDB" id="9803716at2"/>
<feature type="domain" description="IrrE N-terminal-like" evidence="1">
    <location>
        <begin position="205"/>
        <end position="273"/>
    </location>
</feature>